<dbReference type="PANTHER" id="PTHR35190:SF2">
    <property type="entry name" value="PROTEIN DCD1B"/>
    <property type="match status" value="1"/>
</dbReference>
<reference evidence="1" key="1">
    <citation type="submission" date="2022-07" db="EMBL/GenBank/DDBJ databases">
        <title>Genome analysis of Parmales, a sister group of diatoms, reveals the evolutionary specialization of diatoms from phago-mixotrophs to photoautotrophs.</title>
        <authorList>
            <person name="Ban H."/>
            <person name="Sato S."/>
            <person name="Yoshikawa S."/>
            <person name="Kazumasa Y."/>
            <person name="Nakamura Y."/>
            <person name="Ichinomiya M."/>
            <person name="Saitoh K."/>
            <person name="Sato N."/>
            <person name="Blanc-Mathieu R."/>
            <person name="Endo H."/>
            <person name="Kuwata A."/>
            <person name="Ogata H."/>
        </authorList>
    </citation>
    <scope>NUCLEOTIDE SEQUENCE</scope>
</reference>
<sequence length="93" mass="10657">MDWLCPNYSEVLHDRLQENWGQIDAEIAIKDTIARTQTGNLHIAIYDLADDQAYLSFAKRSDDEDNDAGSMAYERQYTRLDLAELFSTVAPEL</sequence>
<accession>A0A9W7E7D1</accession>
<keyword evidence="2" id="KW-1185">Reference proteome</keyword>
<name>A0A9W7E7D1_9STRA</name>
<protein>
    <submittedName>
        <fullName evidence="1">Uncharacterized protein</fullName>
    </submittedName>
</protein>
<proteinExistence type="predicted"/>
<dbReference type="AlphaFoldDB" id="A0A9W7E7D1"/>
<comment type="caution">
    <text evidence="1">The sequence shown here is derived from an EMBL/GenBank/DDBJ whole genome shotgun (WGS) entry which is preliminary data.</text>
</comment>
<gene>
    <name evidence="1" type="ORF">TrRE_jg8955</name>
</gene>
<dbReference type="OrthoDB" id="189997at2759"/>
<organism evidence="1 2">
    <name type="scientific">Triparma retinervis</name>
    <dbReference type="NCBI Taxonomy" id="2557542"/>
    <lineage>
        <taxon>Eukaryota</taxon>
        <taxon>Sar</taxon>
        <taxon>Stramenopiles</taxon>
        <taxon>Ochrophyta</taxon>
        <taxon>Bolidophyceae</taxon>
        <taxon>Parmales</taxon>
        <taxon>Triparmaceae</taxon>
        <taxon>Triparma</taxon>
    </lineage>
</organism>
<dbReference type="Proteomes" id="UP001165082">
    <property type="component" value="Unassembled WGS sequence"/>
</dbReference>
<evidence type="ECO:0000313" key="2">
    <source>
        <dbReference type="Proteomes" id="UP001165082"/>
    </source>
</evidence>
<dbReference type="InterPro" id="IPR047803">
    <property type="entry name" value="DCD1A/B-like"/>
</dbReference>
<dbReference type="EMBL" id="BRXZ01004091">
    <property type="protein sequence ID" value="GMH68223.1"/>
    <property type="molecule type" value="Genomic_DNA"/>
</dbReference>
<dbReference type="PANTHER" id="PTHR35190">
    <property type="entry name" value="PROTEIN DCD1B"/>
    <property type="match status" value="1"/>
</dbReference>
<evidence type="ECO:0000313" key="1">
    <source>
        <dbReference type="EMBL" id="GMH68223.1"/>
    </source>
</evidence>